<feature type="transmembrane region" description="Helical" evidence="1">
    <location>
        <begin position="50"/>
        <end position="70"/>
    </location>
</feature>
<dbReference type="GO" id="GO:0005886">
    <property type="term" value="C:plasma membrane"/>
    <property type="evidence" value="ECO:0007669"/>
    <property type="project" value="UniProtKB-SubCell"/>
</dbReference>
<feature type="transmembrane region" description="Helical" evidence="1">
    <location>
        <begin position="123"/>
        <end position="148"/>
    </location>
</feature>
<comment type="caution">
    <text evidence="2">The sequence shown here is derived from an EMBL/GenBank/DDBJ whole genome shotgun (WGS) entry which is preliminary data.</text>
</comment>
<reference evidence="2" key="1">
    <citation type="journal article" date="2020" name="mSystems">
        <title>Genome- and Community-Level Interaction Insights into Carbon Utilization and Element Cycling Functions of Hydrothermarchaeota in Hydrothermal Sediment.</title>
        <authorList>
            <person name="Zhou Z."/>
            <person name="Liu Y."/>
            <person name="Xu W."/>
            <person name="Pan J."/>
            <person name="Luo Z.H."/>
            <person name="Li M."/>
        </authorList>
    </citation>
    <scope>NUCLEOTIDE SEQUENCE [LARGE SCALE GENOMIC DNA]</scope>
    <source>
        <strain evidence="2">SpSt-479</strain>
    </source>
</reference>
<feature type="transmembrane region" description="Helical" evidence="1">
    <location>
        <begin position="160"/>
        <end position="183"/>
    </location>
</feature>
<dbReference type="EMBL" id="DSUJ01000008">
    <property type="protein sequence ID" value="HFI91941.1"/>
    <property type="molecule type" value="Genomic_DNA"/>
</dbReference>
<feature type="transmembrane region" description="Helical" evidence="1">
    <location>
        <begin position="232"/>
        <end position="252"/>
    </location>
</feature>
<keyword evidence="1" id="KW-0472">Membrane</keyword>
<feature type="transmembrane region" description="Helical" evidence="1">
    <location>
        <begin position="20"/>
        <end position="38"/>
    </location>
</feature>
<keyword evidence="1" id="KW-1133">Transmembrane helix</keyword>
<dbReference type="GO" id="GO:0140359">
    <property type="term" value="F:ABC-type transporter activity"/>
    <property type="evidence" value="ECO:0007669"/>
    <property type="project" value="InterPro"/>
</dbReference>
<proteinExistence type="predicted"/>
<dbReference type="AlphaFoldDB" id="A0A7V2ZL51"/>
<feature type="transmembrane region" description="Helical" evidence="1">
    <location>
        <begin position="203"/>
        <end position="225"/>
    </location>
</feature>
<sequence>MNLVSKILKFEFSNVLRSKWVIFFFLFFFLSSYALFSFENNTPKALLSLFNLSVYLVPLISLIFGTMYFYNSREYIEMILCQPIPRSALFIGLFFGTSLPLVLSLLTGILIPFSLFGNYTEGISLTLLLILISTLLTFLSIAISFLISTNITDKVKGLSFSIFFWLITAIAFDGFLLLFTYLFQSYPIEKFLLALTLLNPLDLSRTLFILNFDISALLGLTGALFKKFYGSEWGIIISSISLIIWIILPFLTGLKSFKKKDF</sequence>
<dbReference type="Pfam" id="PF12679">
    <property type="entry name" value="ABC2_membrane_2"/>
    <property type="match status" value="1"/>
</dbReference>
<protein>
    <submittedName>
        <fullName evidence="2">Nitrous-oxide metabolic protein NosY</fullName>
    </submittedName>
</protein>
<gene>
    <name evidence="2" type="ORF">ENS31_10520</name>
</gene>
<evidence type="ECO:0000313" key="2">
    <source>
        <dbReference type="EMBL" id="HFI91941.1"/>
    </source>
</evidence>
<feature type="transmembrane region" description="Helical" evidence="1">
    <location>
        <begin position="90"/>
        <end position="111"/>
    </location>
</feature>
<keyword evidence="1" id="KW-0812">Transmembrane</keyword>
<name>A0A7V2ZL51_9BACT</name>
<accession>A0A7V2ZL51</accession>
<organism evidence="2">
    <name type="scientific">Ignavibacterium album</name>
    <dbReference type="NCBI Taxonomy" id="591197"/>
    <lineage>
        <taxon>Bacteria</taxon>
        <taxon>Pseudomonadati</taxon>
        <taxon>Ignavibacteriota</taxon>
        <taxon>Ignavibacteria</taxon>
        <taxon>Ignavibacteriales</taxon>
        <taxon>Ignavibacteriaceae</taxon>
        <taxon>Ignavibacterium</taxon>
    </lineage>
</organism>
<evidence type="ECO:0000256" key="1">
    <source>
        <dbReference type="SAM" id="Phobius"/>
    </source>
</evidence>